<feature type="compositionally biased region" description="Basic and acidic residues" evidence="8">
    <location>
        <begin position="287"/>
        <end position="297"/>
    </location>
</feature>
<dbReference type="GO" id="GO:0046872">
    <property type="term" value="F:metal ion binding"/>
    <property type="evidence" value="ECO:0007669"/>
    <property type="project" value="UniProtKB-KW"/>
</dbReference>
<sequence length="438" mass="48528">MAIMKSEDIMGEPHFDKPRHIKYWTRCLKTLLPHQYTSNESNRMYLAYFIVSALDLLGALDSVLNEDERQGYIDWIYRCQHPNGGFRMWPGTDFGAKANPKNARWDPANIPATYFALATLLILKDDFKRINRRLTLIWLSQMQRSDGSFGETLVSGRVEGGQDPRFGYCATGIRYILRAATEGDLSIDGQVVKDVDLDAFVRCVRVAEAYDGGIADAPFHEPHAGYTFCSLGALAFVDRLNTRGLPTEQPPTAPCHPQSVLSWLVCRQTELADPDAGIDSEFVAAQDTRDTRKKEDGVTSEAQADGTVPAHQDPECSAGVTIFDLLVDGAGMNGRINKVADTCYGFWAGASLHIMQQPNLYHHEAVRRYLLGKTQHPVLGGYGKFPGDLPDLLHSYLGLAALSLAGHDQVKEIDGGMCLSKEARSRLPAIWESFADSR</sequence>
<evidence type="ECO:0000256" key="6">
    <source>
        <dbReference type="ARBA" id="ARBA00022737"/>
    </source>
</evidence>
<dbReference type="EMBL" id="NAJQ01000133">
    <property type="protein sequence ID" value="TKA77605.1"/>
    <property type="molecule type" value="Genomic_DNA"/>
</dbReference>
<dbReference type="GO" id="GO:0005953">
    <property type="term" value="C:CAAX-protein geranylgeranyltransferase complex"/>
    <property type="evidence" value="ECO:0007669"/>
    <property type="project" value="TreeGrafter"/>
</dbReference>
<feature type="domain" description="Prenyltransferase alpha-alpha toroid" evidence="9">
    <location>
        <begin position="15"/>
        <end position="418"/>
    </location>
</feature>
<evidence type="ECO:0000256" key="7">
    <source>
        <dbReference type="ARBA" id="ARBA00022833"/>
    </source>
</evidence>
<reference evidence="10 11" key="1">
    <citation type="submission" date="2017-03" db="EMBL/GenBank/DDBJ databases">
        <title>Genomes of endolithic fungi from Antarctica.</title>
        <authorList>
            <person name="Coleine C."/>
            <person name="Masonjones S."/>
            <person name="Stajich J.E."/>
        </authorList>
    </citation>
    <scope>NUCLEOTIDE SEQUENCE [LARGE SCALE GENOMIC DNA]</scope>
    <source>
        <strain evidence="10 11">CCFEE 5184</strain>
    </source>
</reference>
<keyword evidence="4" id="KW-0808">Transferase</keyword>
<keyword evidence="5" id="KW-0479">Metal-binding</keyword>
<feature type="region of interest" description="Disordered" evidence="8">
    <location>
        <begin position="287"/>
        <end position="312"/>
    </location>
</feature>
<dbReference type="Gene3D" id="1.50.10.20">
    <property type="match status" value="1"/>
</dbReference>
<comment type="similarity">
    <text evidence="2">Belongs to the protein prenyltransferase subunit beta family.</text>
</comment>
<evidence type="ECO:0000256" key="1">
    <source>
        <dbReference type="ARBA" id="ARBA00001947"/>
    </source>
</evidence>
<comment type="caution">
    <text evidence="10">The sequence shown here is derived from an EMBL/GenBank/DDBJ whole genome shotgun (WGS) entry which is preliminary data.</text>
</comment>
<dbReference type="SUPFAM" id="SSF48239">
    <property type="entry name" value="Terpenoid cyclases/Protein prenyltransferases"/>
    <property type="match status" value="1"/>
</dbReference>
<dbReference type="Proteomes" id="UP000309340">
    <property type="component" value="Unassembled WGS sequence"/>
</dbReference>
<keyword evidence="11" id="KW-1185">Reference proteome</keyword>
<evidence type="ECO:0000259" key="9">
    <source>
        <dbReference type="Pfam" id="PF00432"/>
    </source>
</evidence>
<dbReference type="InterPro" id="IPR001330">
    <property type="entry name" value="Prenyltrans"/>
</dbReference>
<dbReference type="GO" id="GO:0004662">
    <property type="term" value="F:CAAX-protein geranylgeranyltransferase activity"/>
    <property type="evidence" value="ECO:0007669"/>
    <property type="project" value="TreeGrafter"/>
</dbReference>
<dbReference type="PANTHER" id="PTHR11774:SF4">
    <property type="entry name" value="GERANYLGERANYL TRANSFERASE TYPE-1 SUBUNIT BETA"/>
    <property type="match status" value="1"/>
</dbReference>
<evidence type="ECO:0000256" key="8">
    <source>
        <dbReference type="SAM" id="MobiDB-lite"/>
    </source>
</evidence>
<keyword evidence="6" id="KW-0677">Repeat</keyword>
<dbReference type="InterPro" id="IPR045089">
    <property type="entry name" value="PGGT1B-like"/>
</dbReference>
<evidence type="ECO:0000256" key="2">
    <source>
        <dbReference type="ARBA" id="ARBA00010497"/>
    </source>
</evidence>
<comment type="cofactor">
    <cofactor evidence="1">
        <name>Zn(2+)</name>
        <dbReference type="ChEBI" id="CHEBI:29105"/>
    </cofactor>
</comment>
<accession>A0A4U0XRN0</accession>
<protein>
    <recommendedName>
        <fullName evidence="9">Prenyltransferase alpha-alpha toroid domain-containing protein</fullName>
    </recommendedName>
</protein>
<dbReference type="InterPro" id="IPR008930">
    <property type="entry name" value="Terpenoid_cyclase/PrenylTrfase"/>
</dbReference>
<evidence type="ECO:0000313" key="10">
    <source>
        <dbReference type="EMBL" id="TKA77605.1"/>
    </source>
</evidence>
<evidence type="ECO:0000256" key="4">
    <source>
        <dbReference type="ARBA" id="ARBA00022679"/>
    </source>
</evidence>
<keyword evidence="3" id="KW-0637">Prenyltransferase</keyword>
<dbReference type="STRING" id="329884.A0A4U0XRN0"/>
<keyword evidence="7" id="KW-0862">Zinc</keyword>
<organism evidence="10 11">
    <name type="scientific">Friedmanniomyces simplex</name>
    <dbReference type="NCBI Taxonomy" id="329884"/>
    <lineage>
        <taxon>Eukaryota</taxon>
        <taxon>Fungi</taxon>
        <taxon>Dikarya</taxon>
        <taxon>Ascomycota</taxon>
        <taxon>Pezizomycotina</taxon>
        <taxon>Dothideomycetes</taxon>
        <taxon>Dothideomycetidae</taxon>
        <taxon>Mycosphaerellales</taxon>
        <taxon>Teratosphaeriaceae</taxon>
        <taxon>Friedmanniomyces</taxon>
    </lineage>
</organism>
<dbReference type="OrthoDB" id="24893at2759"/>
<evidence type="ECO:0000256" key="3">
    <source>
        <dbReference type="ARBA" id="ARBA00022602"/>
    </source>
</evidence>
<evidence type="ECO:0000256" key="5">
    <source>
        <dbReference type="ARBA" id="ARBA00022723"/>
    </source>
</evidence>
<dbReference type="Pfam" id="PF00432">
    <property type="entry name" value="Prenyltrans"/>
    <property type="match status" value="1"/>
</dbReference>
<name>A0A4U0XRN0_9PEZI</name>
<gene>
    <name evidence="10" type="ORF">B0A55_03125</name>
</gene>
<proteinExistence type="inferred from homology"/>
<dbReference type="PANTHER" id="PTHR11774">
    <property type="entry name" value="GERANYLGERANYL TRANSFERASE TYPE BETA SUBUNIT"/>
    <property type="match status" value="1"/>
</dbReference>
<dbReference type="AlphaFoldDB" id="A0A4U0XRN0"/>
<evidence type="ECO:0000313" key="11">
    <source>
        <dbReference type="Proteomes" id="UP000309340"/>
    </source>
</evidence>